<dbReference type="GO" id="GO:0000323">
    <property type="term" value="C:lytic vacuole"/>
    <property type="evidence" value="ECO:0007669"/>
    <property type="project" value="TreeGrafter"/>
</dbReference>
<dbReference type="PANTHER" id="PTHR15157:SF24">
    <property type="entry name" value="VACUOLAR PROTEIN SORTING 38"/>
    <property type="match status" value="1"/>
</dbReference>
<dbReference type="EnsemblPlants" id="EMT25988">
    <property type="protein sequence ID" value="EMT25988"/>
    <property type="gene ID" value="F775_52303"/>
</dbReference>
<dbReference type="AlphaFoldDB" id="M8BVY7"/>
<dbReference type="GO" id="GO:0000149">
    <property type="term" value="F:SNARE binding"/>
    <property type="evidence" value="ECO:0007669"/>
    <property type="project" value="TreeGrafter"/>
</dbReference>
<sequence length="320" mass="35031">MDPGPSSASADPSPPEEEEEEEEEEERDSSTGSTWVVVPGSEARKAVLQQSTSKYVDGQARKAVLQQDNELAEMRQRLQSHADFMGELRMQTKEVSANVDDWREQLCVKIRTLTVADKTVGAAQSKLQEPCKLLSGEHGHGRLKGLERMLRMRQQYMIGQVAQIYPVRPLNEQSPIVKPGLNSSITRTGVSEAVSPNGSQNGQAPLAILGLQLSKLSIKKTSYFSDKTEIQKSATLLGYVAHAVSLIASYLDVPLRYPLRLGGSHSYIVDHAPSVDPSIAPGDVEQLLNHIGAESLGPRHVLANLKQLTTIVQSQQYISD</sequence>
<feature type="region of interest" description="Disordered" evidence="1">
    <location>
        <begin position="1"/>
        <end position="39"/>
    </location>
</feature>
<dbReference type="GO" id="GO:0005768">
    <property type="term" value="C:endosome"/>
    <property type="evidence" value="ECO:0007669"/>
    <property type="project" value="TreeGrafter"/>
</dbReference>
<feature type="compositionally biased region" description="Low complexity" evidence="1">
    <location>
        <begin position="1"/>
        <end position="11"/>
    </location>
</feature>
<evidence type="ECO:0000313" key="2">
    <source>
        <dbReference type="EnsemblPlants" id="EMT25988"/>
    </source>
</evidence>
<organism evidence="2">
    <name type="scientific">Aegilops tauschii</name>
    <name type="common">Tausch's goatgrass</name>
    <name type="synonym">Aegilops squarrosa</name>
    <dbReference type="NCBI Taxonomy" id="37682"/>
    <lineage>
        <taxon>Eukaryota</taxon>
        <taxon>Viridiplantae</taxon>
        <taxon>Streptophyta</taxon>
        <taxon>Embryophyta</taxon>
        <taxon>Tracheophyta</taxon>
        <taxon>Spermatophyta</taxon>
        <taxon>Magnoliopsida</taxon>
        <taxon>Liliopsida</taxon>
        <taxon>Poales</taxon>
        <taxon>Poaceae</taxon>
        <taxon>BOP clade</taxon>
        <taxon>Pooideae</taxon>
        <taxon>Triticodae</taxon>
        <taxon>Triticeae</taxon>
        <taxon>Triticinae</taxon>
        <taxon>Aegilops</taxon>
    </lineage>
</organism>
<dbReference type="ExpressionAtlas" id="M8BVY7">
    <property type="expression patterns" value="baseline"/>
</dbReference>
<proteinExistence type="predicted"/>
<dbReference type="PANTHER" id="PTHR15157">
    <property type="entry name" value="UV RADIATION RESISTANCE-ASSOCIATED GENE PROTEIN"/>
    <property type="match status" value="1"/>
</dbReference>
<name>M8BVY7_AEGTA</name>
<evidence type="ECO:0008006" key="3">
    <source>
        <dbReference type="Google" id="ProtNLM"/>
    </source>
</evidence>
<accession>M8BVY7</accession>
<evidence type="ECO:0000256" key="1">
    <source>
        <dbReference type="SAM" id="MobiDB-lite"/>
    </source>
</evidence>
<dbReference type="GO" id="GO:0035493">
    <property type="term" value="P:SNARE complex assembly"/>
    <property type="evidence" value="ECO:0007669"/>
    <property type="project" value="TreeGrafter"/>
</dbReference>
<reference evidence="2" key="1">
    <citation type="submission" date="2015-06" db="UniProtKB">
        <authorList>
            <consortium name="EnsemblPlants"/>
        </authorList>
    </citation>
    <scope>IDENTIFICATION</scope>
</reference>
<protein>
    <recommendedName>
        <fullName evidence="3">UV radiation resistance-associated gene protein</fullName>
    </recommendedName>
</protein>
<feature type="compositionally biased region" description="Acidic residues" evidence="1">
    <location>
        <begin position="14"/>
        <end position="27"/>
    </location>
</feature>